<organism evidence="4 5">
    <name type="scientific">Cohnella nanjingensis</name>
    <dbReference type="NCBI Taxonomy" id="1387779"/>
    <lineage>
        <taxon>Bacteria</taxon>
        <taxon>Bacillati</taxon>
        <taxon>Bacillota</taxon>
        <taxon>Bacilli</taxon>
        <taxon>Bacillales</taxon>
        <taxon>Paenibacillaceae</taxon>
        <taxon>Cohnella</taxon>
    </lineage>
</organism>
<dbReference type="Pfam" id="PF02894">
    <property type="entry name" value="GFO_IDH_MocA_C"/>
    <property type="match status" value="1"/>
</dbReference>
<dbReference type="SUPFAM" id="SSF51735">
    <property type="entry name" value="NAD(P)-binding Rossmann-fold domains"/>
    <property type="match status" value="1"/>
</dbReference>
<dbReference type="GO" id="GO:0000166">
    <property type="term" value="F:nucleotide binding"/>
    <property type="evidence" value="ECO:0007669"/>
    <property type="project" value="InterPro"/>
</dbReference>
<comment type="caution">
    <text evidence="4">The sequence shown here is derived from an EMBL/GenBank/DDBJ whole genome shotgun (WGS) entry which is preliminary data.</text>
</comment>
<feature type="domain" description="Gfo/Idh/MocA-like oxidoreductase N-terminal" evidence="2">
    <location>
        <begin position="6"/>
        <end position="128"/>
    </location>
</feature>
<dbReference type="InterPro" id="IPR036291">
    <property type="entry name" value="NAD(P)-bd_dom_sf"/>
</dbReference>
<evidence type="ECO:0000313" key="5">
    <source>
        <dbReference type="Proteomes" id="UP000547209"/>
    </source>
</evidence>
<dbReference type="PANTHER" id="PTHR43377:SF2">
    <property type="entry name" value="BINDING ROSSMANN FOLD OXIDOREDUCTASE, PUTATIVE (AFU_ORTHOLOGUE AFUA_4G00560)-RELATED"/>
    <property type="match status" value="1"/>
</dbReference>
<keyword evidence="5" id="KW-1185">Reference proteome</keyword>
<dbReference type="AlphaFoldDB" id="A0A7X0VHQ9"/>
<feature type="domain" description="Gfo/Idh/MocA-like oxidoreductase C-terminal" evidence="3">
    <location>
        <begin position="140"/>
        <end position="334"/>
    </location>
</feature>
<accession>A0A7X0VHQ9</accession>
<dbReference type="Gene3D" id="3.30.360.10">
    <property type="entry name" value="Dihydrodipicolinate Reductase, domain 2"/>
    <property type="match status" value="1"/>
</dbReference>
<dbReference type="InterPro" id="IPR051450">
    <property type="entry name" value="Gfo/Idh/MocA_Oxidoreductases"/>
</dbReference>
<evidence type="ECO:0000313" key="4">
    <source>
        <dbReference type="EMBL" id="MBB6673718.1"/>
    </source>
</evidence>
<dbReference type="EMBL" id="JACJVP010000041">
    <property type="protein sequence ID" value="MBB6673718.1"/>
    <property type="molecule type" value="Genomic_DNA"/>
</dbReference>
<dbReference type="InterPro" id="IPR004104">
    <property type="entry name" value="Gfo/Idh/MocA-like_OxRdtase_C"/>
</dbReference>
<gene>
    <name evidence="4" type="ORF">H7C19_23850</name>
</gene>
<dbReference type="RefSeq" id="WP_185671577.1">
    <property type="nucleotide sequence ID" value="NZ_JACJVP010000041.1"/>
</dbReference>
<dbReference type="Proteomes" id="UP000547209">
    <property type="component" value="Unassembled WGS sequence"/>
</dbReference>
<dbReference type="Pfam" id="PF01408">
    <property type="entry name" value="GFO_IDH_MocA"/>
    <property type="match status" value="1"/>
</dbReference>
<name>A0A7X0VHQ9_9BACL</name>
<evidence type="ECO:0000259" key="3">
    <source>
        <dbReference type="Pfam" id="PF02894"/>
    </source>
</evidence>
<sequence length="424" mass="46286">MKPITAVLLGAGSRGRYIYGPYAEKYPNDLRIVAVAEPDEGRRRQFAERHGIEADFAYASWEQALEQGRIADVMIVGTLDRMHFAPAMKALALGYHVLLEKPMSPDPAECVRLEQASQAHGRLLIVSHVLRYSPFWAGIKRIIEAGELGAIATIQLTENVGYRHMTHSYVRGNWRKSAESSPMILAKSCHDLDILSWLMGEPCGSVSSFGSLLHFKAEHAPEGATDRCIDGCAAERDCPFSALKLYNQPPDHPWARYITSDLSPGGIAQALREGPFGRCVYRCDNDVVDHQIVNLAFASGANATFTMSGFTEGGSRRVQIMGTHGEIRGDMEEGAFTLYRFKTGEQVEFISGAAGDGHGGGDEHMVRSFVQHVRQFDRSPAAGLTSASASLQSHLMAFAAEQSRLNGGQAVRLSEMLEALGAES</sequence>
<dbReference type="InterPro" id="IPR000683">
    <property type="entry name" value="Gfo/Idh/MocA-like_OxRdtase_N"/>
</dbReference>
<proteinExistence type="inferred from homology"/>
<evidence type="ECO:0000259" key="2">
    <source>
        <dbReference type="Pfam" id="PF01408"/>
    </source>
</evidence>
<reference evidence="4 5" key="1">
    <citation type="submission" date="2020-08" db="EMBL/GenBank/DDBJ databases">
        <title>Cohnella phylogeny.</title>
        <authorList>
            <person name="Dunlap C."/>
        </authorList>
    </citation>
    <scope>NUCLEOTIDE SEQUENCE [LARGE SCALE GENOMIC DNA]</scope>
    <source>
        <strain evidence="4 5">DSM 28246</strain>
    </source>
</reference>
<protein>
    <submittedName>
        <fullName evidence="4">Gfo/Idh/MocA family oxidoreductase</fullName>
    </submittedName>
</protein>
<dbReference type="Gene3D" id="3.40.50.720">
    <property type="entry name" value="NAD(P)-binding Rossmann-like Domain"/>
    <property type="match status" value="1"/>
</dbReference>
<evidence type="ECO:0000256" key="1">
    <source>
        <dbReference type="ARBA" id="ARBA00010928"/>
    </source>
</evidence>
<dbReference type="PANTHER" id="PTHR43377">
    <property type="entry name" value="BILIVERDIN REDUCTASE A"/>
    <property type="match status" value="1"/>
</dbReference>
<dbReference type="SUPFAM" id="SSF55347">
    <property type="entry name" value="Glyceraldehyde-3-phosphate dehydrogenase-like, C-terminal domain"/>
    <property type="match status" value="1"/>
</dbReference>
<comment type="similarity">
    <text evidence="1">Belongs to the Gfo/Idh/MocA family.</text>
</comment>